<dbReference type="Proteomes" id="UP000076761">
    <property type="component" value="Unassembled WGS sequence"/>
</dbReference>
<evidence type="ECO:0000313" key="2">
    <source>
        <dbReference type="Proteomes" id="UP000076761"/>
    </source>
</evidence>
<gene>
    <name evidence="1" type="ORF">NEOLEDRAFT_665372</name>
</gene>
<reference evidence="1 2" key="1">
    <citation type="journal article" date="2016" name="Mol. Biol. Evol.">
        <title>Comparative Genomics of Early-Diverging Mushroom-Forming Fungi Provides Insights into the Origins of Lignocellulose Decay Capabilities.</title>
        <authorList>
            <person name="Nagy L.G."/>
            <person name="Riley R."/>
            <person name="Tritt A."/>
            <person name="Adam C."/>
            <person name="Daum C."/>
            <person name="Floudas D."/>
            <person name="Sun H."/>
            <person name="Yadav J.S."/>
            <person name="Pangilinan J."/>
            <person name="Larsson K.H."/>
            <person name="Matsuura K."/>
            <person name="Barry K."/>
            <person name="Labutti K."/>
            <person name="Kuo R."/>
            <person name="Ohm R.A."/>
            <person name="Bhattacharya S.S."/>
            <person name="Shirouzu T."/>
            <person name="Yoshinaga Y."/>
            <person name="Martin F.M."/>
            <person name="Grigoriev I.V."/>
            <person name="Hibbett D.S."/>
        </authorList>
    </citation>
    <scope>NUCLEOTIDE SEQUENCE [LARGE SCALE GENOMIC DNA]</scope>
    <source>
        <strain evidence="1 2">HHB14362 ss-1</strain>
    </source>
</reference>
<sequence length="103" mass="11400">MLVLNKSDKERLLEICSRQAVGEVSCLTLAPSGLRYLPFVLIESHVLFEEVCVVACECSGKMKGLSLSAASGYYYLPYVHTKWSIKLTVIWSKTLGYGLSVAH</sequence>
<accession>A0A165QDE8</accession>
<dbReference type="EMBL" id="KV425597">
    <property type="protein sequence ID" value="KZT22270.1"/>
    <property type="molecule type" value="Genomic_DNA"/>
</dbReference>
<dbReference type="InParanoid" id="A0A165QDE8"/>
<protein>
    <submittedName>
        <fullName evidence="1">Uncharacterized protein</fullName>
    </submittedName>
</protein>
<dbReference type="AlphaFoldDB" id="A0A165QDE8"/>
<keyword evidence="2" id="KW-1185">Reference proteome</keyword>
<evidence type="ECO:0000313" key="1">
    <source>
        <dbReference type="EMBL" id="KZT22270.1"/>
    </source>
</evidence>
<proteinExistence type="predicted"/>
<name>A0A165QDE8_9AGAM</name>
<organism evidence="1 2">
    <name type="scientific">Neolentinus lepideus HHB14362 ss-1</name>
    <dbReference type="NCBI Taxonomy" id="1314782"/>
    <lineage>
        <taxon>Eukaryota</taxon>
        <taxon>Fungi</taxon>
        <taxon>Dikarya</taxon>
        <taxon>Basidiomycota</taxon>
        <taxon>Agaricomycotina</taxon>
        <taxon>Agaricomycetes</taxon>
        <taxon>Gloeophyllales</taxon>
        <taxon>Gloeophyllaceae</taxon>
        <taxon>Neolentinus</taxon>
    </lineage>
</organism>